<keyword evidence="2" id="KW-0732">Signal</keyword>
<evidence type="ECO:0000259" key="6">
    <source>
        <dbReference type="Pfam" id="PF25973"/>
    </source>
</evidence>
<feature type="domain" description="CzcB-like alpha-helical hairpin" evidence="3">
    <location>
        <begin position="136"/>
        <end position="184"/>
    </location>
</feature>
<accession>A0A1H9ZAU7</accession>
<feature type="domain" description="CzcB-like barrel-sandwich hybrid" evidence="6">
    <location>
        <begin position="97"/>
        <end position="218"/>
    </location>
</feature>
<evidence type="ECO:0000259" key="3">
    <source>
        <dbReference type="Pfam" id="PF25893"/>
    </source>
</evidence>
<comment type="similarity">
    <text evidence="1">Belongs to the membrane fusion protein (MFP) (TC 8.A.1) family.</text>
</comment>
<dbReference type="Gene3D" id="2.40.420.20">
    <property type="match status" value="1"/>
</dbReference>
<gene>
    <name evidence="7" type="ORF">SAMN04487998_0259</name>
</gene>
<dbReference type="RefSeq" id="WP_092767506.1">
    <property type="nucleotide sequence ID" value="NZ_FOHS01000001.1"/>
</dbReference>
<feature type="domain" description="Multidrug resistance protein MdtA-like C-terminal permuted SH3" evidence="5">
    <location>
        <begin position="310"/>
        <end position="373"/>
    </location>
</feature>
<dbReference type="InterPro" id="IPR058647">
    <property type="entry name" value="BSH_CzcB-like"/>
</dbReference>
<dbReference type="InterPro" id="IPR006143">
    <property type="entry name" value="RND_pump_MFP"/>
</dbReference>
<dbReference type="EMBL" id="FOHS01000001">
    <property type="protein sequence ID" value="SES78688.1"/>
    <property type="molecule type" value="Genomic_DNA"/>
</dbReference>
<feature type="signal peptide" evidence="2">
    <location>
        <begin position="1"/>
        <end position="25"/>
    </location>
</feature>
<dbReference type="Pfam" id="PF25893">
    <property type="entry name" value="HH_CzcB"/>
    <property type="match status" value="1"/>
</dbReference>
<dbReference type="Proteomes" id="UP000198697">
    <property type="component" value="Unassembled WGS sequence"/>
</dbReference>
<protein>
    <submittedName>
        <fullName evidence="7">RND family efflux transporter, MFP subunit</fullName>
    </submittedName>
</protein>
<evidence type="ECO:0000313" key="7">
    <source>
        <dbReference type="EMBL" id="SES78688.1"/>
    </source>
</evidence>
<feature type="domain" description="CusB-like beta-barrel" evidence="4">
    <location>
        <begin position="230"/>
        <end position="303"/>
    </location>
</feature>
<proteinExistence type="inferred from homology"/>
<dbReference type="Gene3D" id="2.40.50.100">
    <property type="match status" value="1"/>
</dbReference>
<dbReference type="STRING" id="82805.SAMN04487998_0259"/>
<dbReference type="OrthoDB" id="9806939at2"/>
<organism evidence="7 8">
    <name type="scientific">Hymenobacter actinosclerus</name>
    <dbReference type="NCBI Taxonomy" id="82805"/>
    <lineage>
        <taxon>Bacteria</taxon>
        <taxon>Pseudomonadati</taxon>
        <taxon>Bacteroidota</taxon>
        <taxon>Cytophagia</taxon>
        <taxon>Cytophagales</taxon>
        <taxon>Hymenobacteraceae</taxon>
        <taxon>Hymenobacter</taxon>
    </lineage>
</organism>
<evidence type="ECO:0000256" key="2">
    <source>
        <dbReference type="SAM" id="SignalP"/>
    </source>
</evidence>
<evidence type="ECO:0000256" key="1">
    <source>
        <dbReference type="ARBA" id="ARBA00009477"/>
    </source>
</evidence>
<name>A0A1H9ZAU7_9BACT</name>
<evidence type="ECO:0000259" key="5">
    <source>
        <dbReference type="Pfam" id="PF25967"/>
    </source>
</evidence>
<dbReference type="GO" id="GO:1990281">
    <property type="term" value="C:efflux pump complex"/>
    <property type="evidence" value="ECO:0007669"/>
    <property type="project" value="TreeGrafter"/>
</dbReference>
<dbReference type="SUPFAM" id="SSF111369">
    <property type="entry name" value="HlyD-like secretion proteins"/>
    <property type="match status" value="1"/>
</dbReference>
<evidence type="ECO:0000313" key="8">
    <source>
        <dbReference type="Proteomes" id="UP000198697"/>
    </source>
</evidence>
<sequence length="383" mass="41054">MSFVSITPSRIAACGLWLAACGSLASCGSKDPAAELAKLKQEQATTQAKISDLEAKTGPTDAEKALQATPVSVIKVTNEDFKSYLEVQGRVDFDQNATVSARAAGTLTTLSVKRGDRVRKGQTLATVDAAVLDASVAELKVRMDLAKVVYEKQKRLWDQQIGTEIQFLQARNNYRALQSNLATLNRQRDLYRVVAPFAGTVDDVLPKLGETVAPGAPVVKLLSSSGSGKIVVDVSEAYANSIKVGDKALVTIPDLGESDLPATVRVVTSTINPTSRTFTVELRLADPGKAGRLRPNMVTNVRILNYNRQNATVVPVDLVQRDEQNSFVLVVDEKGGKKVAAKRVIQVGNTYNGKVEVTQGLQTGDQVISAGYQNLNEGQAVSL</sequence>
<dbReference type="Pfam" id="PF25967">
    <property type="entry name" value="RND-MFP_C"/>
    <property type="match status" value="1"/>
</dbReference>
<dbReference type="AlphaFoldDB" id="A0A1H9ZAU7"/>
<dbReference type="PANTHER" id="PTHR30469">
    <property type="entry name" value="MULTIDRUG RESISTANCE PROTEIN MDTA"/>
    <property type="match status" value="1"/>
</dbReference>
<dbReference type="NCBIfam" id="TIGR01730">
    <property type="entry name" value="RND_mfp"/>
    <property type="match status" value="1"/>
</dbReference>
<reference evidence="8" key="1">
    <citation type="submission" date="2016-10" db="EMBL/GenBank/DDBJ databases">
        <authorList>
            <person name="Varghese N."/>
            <person name="Submissions S."/>
        </authorList>
    </citation>
    <scope>NUCLEOTIDE SEQUENCE [LARGE SCALE GENOMIC DNA]</scope>
    <source>
        <strain evidence="8">DSM 15310</strain>
    </source>
</reference>
<dbReference type="GO" id="GO:0015562">
    <property type="term" value="F:efflux transmembrane transporter activity"/>
    <property type="evidence" value="ECO:0007669"/>
    <property type="project" value="TreeGrafter"/>
</dbReference>
<dbReference type="Pfam" id="PF25973">
    <property type="entry name" value="BSH_CzcB"/>
    <property type="match status" value="1"/>
</dbReference>
<dbReference type="InterPro" id="IPR058648">
    <property type="entry name" value="HH_CzcB-like"/>
</dbReference>
<dbReference type="PANTHER" id="PTHR30469:SF15">
    <property type="entry name" value="HLYD FAMILY OF SECRETION PROTEINS"/>
    <property type="match status" value="1"/>
</dbReference>
<dbReference type="InterPro" id="IPR058792">
    <property type="entry name" value="Beta-barrel_RND_2"/>
</dbReference>
<dbReference type="Gene3D" id="2.40.30.170">
    <property type="match status" value="1"/>
</dbReference>
<dbReference type="Pfam" id="PF25954">
    <property type="entry name" value="Beta-barrel_RND_2"/>
    <property type="match status" value="1"/>
</dbReference>
<keyword evidence="8" id="KW-1185">Reference proteome</keyword>
<feature type="chain" id="PRO_5011565836" evidence="2">
    <location>
        <begin position="26"/>
        <end position="383"/>
    </location>
</feature>
<evidence type="ECO:0000259" key="4">
    <source>
        <dbReference type="Pfam" id="PF25954"/>
    </source>
</evidence>
<dbReference type="InterPro" id="IPR058627">
    <property type="entry name" value="MdtA-like_C"/>
</dbReference>